<dbReference type="Pfam" id="PF13585">
    <property type="entry name" value="CHU_C"/>
    <property type="match status" value="1"/>
</dbReference>
<evidence type="ECO:0000256" key="1">
    <source>
        <dbReference type="SAM" id="SignalP"/>
    </source>
</evidence>
<evidence type="ECO:0000313" key="2">
    <source>
        <dbReference type="EMBL" id="SFC63706.1"/>
    </source>
</evidence>
<sequence>MKKLGLILLFLLGWLSNARATHIVGGEFELVHLTGSSYQLTMNLYFDAINGSAGAKDPNATVFIFRKSDNVFMESHMLNKLAAEPFVAYTNPECASNATSLSTQILKYRKTISLPATTYNSADGYYVIWQRCCRNNTITNIQSSGAAGQVFYMEFPPVTKNGLAFINSSPTLFPPLSDYACVNEDFSFSFAGSDPDGDSLVYSMITPLNGYSSALDPAPNTPDPAPYSNVSWAGGYSATNALNSQPNPLSIHPVTGLLTVRPTSLGLFVFSILCQEYRNGVYIGQVRRDYQLLVKDCLPNNSPSVQIKNPATGGFYTNGDTIEIKATDSHCFSFSVKDMPLGSDVSQSMKIKATPVNFVASQYPFSLTATSGTTTQTKDSITTSICFGPCSFTTQTDSLFKIDITATDDGCSIPKSTTLRLVFKIEPTPNTAPTLKLQTSGNAVRTNRRDTVHVTAGQAFSANIRGTDTENDYLVLRSNIVKWNSTNGTLSLPTRNLRKDSVASTFSLQTNCAASADSPFIFDFILSDSSCVAIHNDTLTLVVIVKEKPNDQPTLLVNNMTNKNVSVTVIAGQTQTISLTGTDPNGTNILTLSYLEAADLILKNNIAFTPISATQPVSANIIWAPACNYKGDTLFTIPFVVTDDGCPTPKADTTWITFHVLYTPNTAPSVQIDYVRVNDAISISNSVSAIPTQKVTIGLSGIDRERDNLTIRGWIDDSTSFDALGATLTQNGSQSGQLTATLEWPITCALVRDNPYQIRFELVDNGCPNLSVMDSSVFVTVKDSADRDFTHYNVTTPNGDTKNDVFRLPDLPPDNCINQFVSVEIYNRWGKRVFRDTKRDFAWNAKPVPAGTYFYAIKYTNKSYRGWVDVLP</sequence>
<dbReference type="RefSeq" id="WP_091513454.1">
    <property type="nucleotide sequence ID" value="NZ_FOLE01000007.1"/>
</dbReference>
<feature type="chain" id="PRO_5011681096" evidence="1">
    <location>
        <begin position="21"/>
        <end position="872"/>
    </location>
</feature>
<keyword evidence="1" id="KW-0732">Signal</keyword>
<protein>
    <submittedName>
        <fullName evidence="2">Gliding motility-associated C-terminal domain-containing protein</fullName>
    </submittedName>
</protein>
<gene>
    <name evidence="2" type="ORF">SAMN05421780_107189</name>
</gene>
<dbReference type="STRING" id="927664.SAMN05421780_107189"/>
<evidence type="ECO:0000313" key="3">
    <source>
        <dbReference type="Proteomes" id="UP000199514"/>
    </source>
</evidence>
<reference evidence="2 3" key="1">
    <citation type="submission" date="2016-10" db="EMBL/GenBank/DDBJ databases">
        <authorList>
            <person name="de Groot N.N."/>
        </authorList>
    </citation>
    <scope>NUCLEOTIDE SEQUENCE [LARGE SCALE GENOMIC DNA]</scope>
    <source>
        <strain evidence="2 3">DSM 6793</strain>
    </source>
</reference>
<dbReference type="AlphaFoldDB" id="A0A1I1KSB9"/>
<dbReference type="NCBIfam" id="TIGR04131">
    <property type="entry name" value="Bac_Flav_CTERM"/>
    <property type="match status" value="1"/>
</dbReference>
<organism evidence="2 3">
    <name type="scientific">Flexibacter flexilis DSM 6793</name>
    <dbReference type="NCBI Taxonomy" id="927664"/>
    <lineage>
        <taxon>Bacteria</taxon>
        <taxon>Pseudomonadati</taxon>
        <taxon>Bacteroidota</taxon>
        <taxon>Cytophagia</taxon>
        <taxon>Cytophagales</taxon>
        <taxon>Flexibacteraceae</taxon>
        <taxon>Flexibacter</taxon>
    </lineage>
</organism>
<name>A0A1I1KSB9_9BACT</name>
<dbReference type="OrthoDB" id="1490014at2"/>
<feature type="signal peptide" evidence="1">
    <location>
        <begin position="1"/>
        <end position="20"/>
    </location>
</feature>
<dbReference type="Proteomes" id="UP000199514">
    <property type="component" value="Unassembled WGS sequence"/>
</dbReference>
<dbReference type="EMBL" id="FOLE01000007">
    <property type="protein sequence ID" value="SFC63706.1"/>
    <property type="molecule type" value="Genomic_DNA"/>
</dbReference>
<dbReference type="InterPro" id="IPR026341">
    <property type="entry name" value="T9SS_type_B"/>
</dbReference>
<keyword evidence="3" id="KW-1185">Reference proteome</keyword>
<proteinExistence type="predicted"/>
<accession>A0A1I1KSB9</accession>